<evidence type="ECO:0000313" key="2">
    <source>
        <dbReference type="EMBL" id="ORW73433.1"/>
    </source>
</evidence>
<feature type="transmembrane region" description="Helical" evidence="1">
    <location>
        <begin position="139"/>
        <end position="163"/>
    </location>
</feature>
<dbReference type="EMBL" id="LQPQ01000132">
    <property type="protein sequence ID" value="ORW73433.1"/>
    <property type="molecule type" value="Genomic_DNA"/>
</dbReference>
<accession>A0A1X2CC82</accession>
<comment type="caution">
    <text evidence="2">The sequence shown here is derived from an EMBL/GenBank/DDBJ whole genome shotgun (WGS) entry which is preliminary data.</text>
</comment>
<evidence type="ECO:0000256" key="1">
    <source>
        <dbReference type="SAM" id="Phobius"/>
    </source>
</evidence>
<feature type="transmembrane region" description="Helical" evidence="1">
    <location>
        <begin position="223"/>
        <end position="241"/>
    </location>
</feature>
<evidence type="ECO:0000313" key="3">
    <source>
        <dbReference type="Proteomes" id="UP000193087"/>
    </source>
</evidence>
<name>A0A1X2CC82_9MYCO</name>
<feature type="transmembrane region" description="Helical" evidence="1">
    <location>
        <begin position="24"/>
        <end position="44"/>
    </location>
</feature>
<reference evidence="2 3" key="1">
    <citation type="submission" date="2016-01" db="EMBL/GenBank/DDBJ databases">
        <title>The new phylogeny of the genus Mycobacterium.</title>
        <authorList>
            <person name="Tarcisio F."/>
            <person name="Conor M."/>
            <person name="Antonella G."/>
            <person name="Elisabetta G."/>
            <person name="Giulia F.S."/>
            <person name="Sara T."/>
            <person name="Anna F."/>
            <person name="Clotilde B."/>
            <person name="Roberto B."/>
            <person name="Veronica D.S."/>
            <person name="Fabio R."/>
            <person name="Monica P."/>
            <person name="Olivier J."/>
            <person name="Enrico T."/>
            <person name="Nicola S."/>
        </authorList>
    </citation>
    <scope>NUCLEOTIDE SEQUENCE [LARGE SCALE GENOMIC DNA]</scope>
    <source>
        <strain evidence="2 3">DSM 45176</strain>
    </source>
</reference>
<keyword evidence="1" id="KW-1133">Transmembrane helix</keyword>
<feature type="transmembrane region" description="Helical" evidence="1">
    <location>
        <begin position="184"/>
        <end position="203"/>
    </location>
</feature>
<protein>
    <recommendedName>
        <fullName evidence="4">TQO small subunit DoxD</fullName>
    </recommendedName>
</protein>
<keyword evidence="3" id="KW-1185">Reference proteome</keyword>
<keyword evidence="1" id="KW-0472">Membrane</keyword>
<keyword evidence="1" id="KW-0812">Transmembrane</keyword>
<gene>
    <name evidence="2" type="ORF">AWC22_24060</name>
</gene>
<feature type="transmembrane region" description="Helical" evidence="1">
    <location>
        <begin position="248"/>
        <end position="268"/>
    </location>
</feature>
<dbReference type="STRING" id="486698.AWC22_24060"/>
<feature type="transmembrane region" description="Helical" evidence="1">
    <location>
        <begin position="280"/>
        <end position="300"/>
    </location>
</feature>
<evidence type="ECO:0008006" key="4">
    <source>
        <dbReference type="Google" id="ProtNLM"/>
    </source>
</evidence>
<organism evidence="2 3">
    <name type="scientific">Mycobacterium riyadhense</name>
    <dbReference type="NCBI Taxonomy" id="486698"/>
    <lineage>
        <taxon>Bacteria</taxon>
        <taxon>Bacillati</taxon>
        <taxon>Actinomycetota</taxon>
        <taxon>Actinomycetes</taxon>
        <taxon>Mycobacteriales</taxon>
        <taxon>Mycobacteriaceae</taxon>
        <taxon>Mycobacterium</taxon>
    </lineage>
</organism>
<dbReference type="Proteomes" id="UP000193087">
    <property type="component" value="Unassembled WGS sequence"/>
</dbReference>
<dbReference type="AlphaFoldDB" id="A0A1X2CC82"/>
<proteinExistence type="predicted"/>
<sequence length="305" mass="31960">MTMARFRRGSELLFSPANAMRPPATGALIALVGLRLLAGLIWLYNVVWKLPPDFGERSRGGLYHFTHLAIEHPVFKPFSWAVEHLVLPNFTAFGWAVLFAESALAVLLLTGTAVRLAALVGIGQSIAIGLSVAESPGEWPWSYAMLLGIHVVLLFVPSTRYAAVDALRAATGPSAARSTARRLLGGWGIALGLIGLIGVWRSPGGEQSANVGVRPLEFSLGDYNLRGALLLVAIALVMLAAAKVGLRVLAIVAAVVAAVAAVSIYLQVGRTGVWLGGTNTTAVIFVCAAVVSVTTGFSIGRTKGA</sequence>